<organism evidence="10 11">
    <name type="scientific">Aquiflexum gelatinilyticum</name>
    <dbReference type="NCBI Taxonomy" id="2961943"/>
    <lineage>
        <taxon>Bacteria</taxon>
        <taxon>Pseudomonadati</taxon>
        <taxon>Bacteroidota</taxon>
        <taxon>Cytophagia</taxon>
        <taxon>Cytophagales</taxon>
        <taxon>Cyclobacteriaceae</taxon>
        <taxon>Aquiflexum</taxon>
    </lineage>
</organism>
<keyword evidence="3 10" id="KW-0808">Transferase</keyword>
<reference evidence="10" key="1">
    <citation type="submission" date="2022-08" db="EMBL/GenBank/DDBJ databases">
        <authorList>
            <person name="Zhang D."/>
        </authorList>
    </citation>
    <scope>NUCLEOTIDE SEQUENCE</scope>
    <source>
        <strain evidence="10">XJ19-11</strain>
    </source>
</reference>
<proteinExistence type="inferred from homology"/>
<dbReference type="EC" id="2.7.7.7" evidence="1"/>
<protein>
    <recommendedName>
        <fullName evidence="2">DNA polymerase III subunit delta</fullName>
        <ecNumber evidence="1">2.7.7.7</ecNumber>
    </recommendedName>
</protein>
<evidence type="ECO:0000313" key="10">
    <source>
        <dbReference type="EMBL" id="MCR9015604.1"/>
    </source>
</evidence>
<evidence type="ECO:0000256" key="4">
    <source>
        <dbReference type="ARBA" id="ARBA00022695"/>
    </source>
</evidence>
<keyword evidence="4 10" id="KW-0548">Nucleotidyltransferase</keyword>
<dbReference type="SUPFAM" id="SSF52540">
    <property type="entry name" value="P-loop containing nucleoside triphosphate hydrolases"/>
    <property type="match status" value="1"/>
</dbReference>
<feature type="domain" description="DNA polymerase III delta N-terminal" evidence="9">
    <location>
        <begin position="21"/>
        <end position="141"/>
    </location>
</feature>
<evidence type="ECO:0000256" key="8">
    <source>
        <dbReference type="ARBA" id="ARBA00049244"/>
    </source>
</evidence>
<dbReference type="Gene3D" id="1.10.8.60">
    <property type="match status" value="1"/>
</dbReference>
<dbReference type="InterPro" id="IPR010372">
    <property type="entry name" value="DNA_pol3_delta_N"/>
</dbReference>
<name>A0A9X2SYU3_9BACT</name>
<evidence type="ECO:0000256" key="3">
    <source>
        <dbReference type="ARBA" id="ARBA00022679"/>
    </source>
</evidence>
<dbReference type="InterPro" id="IPR008921">
    <property type="entry name" value="DNA_pol3_clamp-load_cplx_C"/>
</dbReference>
<dbReference type="NCBIfam" id="TIGR01128">
    <property type="entry name" value="holA"/>
    <property type="match status" value="1"/>
</dbReference>
<dbReference type="SUPFAM" id="SSF48019">
    <property type="entry name" value="post-AAA+ oligomerization domain-like"/>
    <property type="match status" value="1"/>
</dbReference>
<dbReference type="Proteomes" id="UP001142175">
    <property type="component" value="Unassembled WGS sequence"/>
</dbReference>
<dbReference type="InterPro" id="IPR027417">
    <property type="entry name" value="P-loop_NTPase"/>
</dbReference>
<dbReference type="Pfam" id="PF06144">
    <property type="entry name" value="DNA_pol3_delta"/>
    <property type="match status" value="1"/>
</dbReference>
<dbReference type="PANTHER" id="PTHR34388:SF1">
    <property type="entry name" value="DNA POLYMERASE III SUBUNIT DELTA"/>
    <property type="match status" value="1"/>
</dbReference>
<comment type="catalytic activity">
    <reaction evidence="8">
        <text>DNA(n) + a 2'-deoxyribonucleoside 5'-triphosphate = DNA(n+1) + diphosphate</text>
        <dbReference type="Rhea" id="RHEA:22508"/>
        <dbReference type="Rhea" id="RHEA-COMP:17339"/>
        <dbReference type="Rhea" id="RHEA-COMP:17340"/>
        <dbReference type="ChEBI" id="CHEBI:33019"/>
        <dbReference type="ChEBI" id="CHEBI:61560"/>
        <dbReference type="ChEBI" id="CHEBI:173112"/>
        <dbReference type="EC" id="2.7.7.7"/>
    </reaction>
</comment>
<dbReference type="AlphaFoldDB" id="A0A9X2SYU3"/>
<comment type="caution">
    <text evidence="10">The sequence shown here is derived from an EMBL/GenBank/DDBJ whole genome shotgun (WGS) entry which is preliminary data.</text>
</comment>
<dbReference type="InterPro" id="IPR005790">
    <property type="entry name" value="DNA_polIII_delta"/>
</dbReference>
<keyword evidence="11" id="KW-1185">Reference proteome</keyword>
<gene>
    <name evidence="10" type="primary">holA</name>
    <name evidence="10" type="ORF">NU887_11195</name>
</gene>
<evidence type="ECO:0000259" key="9">
    <source>
        <dbReference type="Pfam" id="PF06144"/>
    </source>
</evidence>
<evidence type="ECO:0000313" key="11">
    <source>
        <dbReference type="Proteomes" id="UP001142175"/>
    </source>
</evidence>
<keyword evidence="6" id="KW-0239">DNA-directed DNA polymerase</keyword>
<comment type="similarity">
    <text evidence="7">Belongs to the DNA polymerase HolA subunit family.</text>
</comment>
<evidence type="ECO:0000256" key="1">
    <source>
        <dbReference type="ARBA" id="ARBA00012417"/>
    </source>
</evidence>
<dbReference type="EMBL" id="JANSUY010000007">
    <property type="protein sequence ID" value="MCR9015604.1"/>
    <property type="molecule type" value="Genomic_DNA"/>
</dbReference>
<dbReference type="GO" id="GO:0009360">
    <property type="term" value="C:DNA polymerase III complex"/>
    <property type="evidence" value="ECO:0007669"/>
    <property type="project" value="InterPro"/>
</dbReference>
<dbReference type="GO" id="GO:0003677">
    <property type="term" value="F:DNA binding"/>
    <property type="evidence" value="ECO:0007669"/>
    <property type="project" value="InterPro"/>
</dbReference>
<dbReference type="GO" id="GO:0006261">
    <property type="term" value="P:DNA-templated DNA replication"/>
    <property type="evidence" value="ECO:0007669"/>
    <property type="project" value="TreeGrafter"/>
</dbReference>
<dbReference type="RefSeq" id="WP_258423460.1">
    <property type="nucleotide sequence ID" value="NZ_JANSUY010000007.1"/>
</dbReference>
<keyword evidence="5" id="KW-0235">DNA replication</keyword>
<evidence type="ECO:0000256" key="2">
    <source>
        <dbReference type="ARBA" id="ARBA00017703"/>
    </source>
</evidence>
<evidence type="ECO:0000256" key="7">
    <source>
        <dbReference type="ARBA" id="ARBA00034754"/>
    </source>
</evidence>
<evidence type="ECO:0000256" key="5">
    <source>
        <dbReference type="ARBA" id="ARBA00022705"/>
    </source>
</evidence>
<dbReference type="Gene3D" id="1.20.272.10">
    <property type="match status" value="1"/>
</dbReference>
<dbReference type="PANTHER" id="PTHR34388">
    <property type="entry name" value="DNA POLYMERASE III SUBUNIT DELTA"/>
    <property type="match status" value="1"/>
</dbReference>
<evidence type="ECO:0000256" key="6">
    <source>
        <dbReference type="ARBA" id="ARBA00022932"/>
    </source>
</evidence>
<accession>A0A9X2SYU3</accession>
<dbReference type="GO" id="GO:0003887">
    <property type="term" value="F:DNA-directed DNA polymerase activity"/>
    <property type="evidence" value="ECO:0007669"/>
    <property type="project" value="UniProtKB-KW"/>
</dbReference>
<sequence length="340" mass="38735">MANKAEDVLKDLKSGKYAPIYFLQGEEPFFIDQISDFIESNALQPHDKGFNQVVMYGKDVTVPDILNNARRFPMMADRQVVIVKEAQNIPQLGKDEIDQMLINYIKNPLPSTILVFAHKYKNLDGRKALAKELEKSAVFVKSEKIKDNILPSWIESFVKSKGHAIDNATSFFLADSIGNNLEVISNELSKMFLNLQGETKITKDHIQKFIGINKEYNNFELTKAMGVKDVVKANKIIHYFSQNPKNHPLIPIIALVYGFFSKVALVHFNKQMADAELARITGVHPYFLKEYRIAANNYRLGKVIDCFAYIKEADLRSKGVDANGMESKEILRELVFKIMH</sequence>
<dbReference type="Gene3D" id="3.40.50.300">
    <property type="entry name" value="P-loop containing nucleotide triphosphate hydrolases"/>
    <property type="match status" value="1"/>
</dbReference>